<reference evidence="1 2" key="1">
    <citation type="submission" date="2021-05" db="EMBL/GenBank/DDBJ databases">
        <title>Ornithinibacillus massiliensis sp. nov.</title>
        <authorList>
            <person name="Iwaza R."/>
            <person name="Lagier J.-C."/>
            <person name="Raoult D."/>
        </authorList>
    </citation>
    <scope>NUCLEOTIDE SEQUENCE [LARGE SCALE GENOMIC DNA]</scope>
    <source>
        <strain evidence="1 2">Marseille-P3601</strain>
    </source>
</reference>
<keyword evidence="2" id="KW-1185">Reference proteome</keyword>
<gene>
    <name evidence="1" type="ORF">KGF86_01845</name>
</gene>
<organism evidence="1 2">
    <name type="scientific">Ornithinibacillus massiliensis</name>
    <dbReference type="NCBI Taxonomy" id="1944633"/>
    <lineage>
        <taxon>Bacteria</taxon>
        <taxon>Bacillati</taxon>
        <taxon>Bacillota</taxon>
        <taxon>Bacilli</taxon>
        <taxon>Bacillales</taxon>
        <taxon>Bacillaceae</taxon>
        <taxon>Ornithinibacillus</taxon>
    </lineage>
</organism>
<dbReference type="RefSeq" id="WP_211740991.1">
    <property type="nucleotide sequence ID" value="NZ_JAGXBY010000001.1"/>
</dbReference>
<dbReference type="EMBL" id="JAGXBY010000001">
    <property type="protein sequence ID" value="MBS3678947.1"/>
    <property type="molecule type" value="Genomic_DNA"/>
</dbReference>
<dbReference type="Proteomes" id="UP000681870">
    <property type="component" value="Unassembled WGS sequence"/>
</dbReference>
<name>A0ABS5MAH4_9BACI</name>
<comment type="caution">
    <text evidence="1">The sequence shown here is derived from an EMBL/GenBank/DDBJ whole genome shotgun (WGS) entry which is preliminary data.</text>
</comment>
<evidence type="ECO:0000313" key="1">
    <source>
        <dbReference type="EMBL" id="MBS3678947.1"/>
    </source>
</evidence>
<evidence type="ECO:0000313" key="2">
    <source>
        <dbReference type="Proteomes" id="UP000681870"/>
    </source>
</evidence>
<accession>A0ABS5MAH4</accession>
<protein>
    <submittedName>
        <fullName evidence="1">Uncharacterized protein</fullName>
    </submittedName>
</protein>
<sequence>MSTNKYPKTMYFQFISGGKFHNCSGVVNNIFEEQKVLNEINILRGNRVKITKENTETFCKLFPMITNFSIKEVI</sequence>
<proteinExistence type="predicted"/>